<accession>A0A8J7DZ31</accession>
<name>A0A8J7DZ31_9CYAN</name>
<reference evidence="1" key="1">
    <citation type="submission" date="2020-10" db="EMBL/GenBank/DDBJ databases">
        <authorList>
            <person name="Castelo-Branco R."/>
            <person name="Eusebio N."/>
            <person name="Adriana R."/>
            <person name="Vieira A."/>
            <person name="Brugerolle De Fraissinette N."/>
            <person name="Rezende De Castro R."/>
            <person name="Schneider M.P."/>
            <person name="Vasconcelos V."/>
            <person name="Leao P.N."/>
        </authorList>
    </citation>
    <scope>NUCLEOTIDE SEQUENCE</scope>
    <source>
        <strain evidence="1">LEGE 07157</strain>
    </source>
</reference>
<evidence type="ECO:0000313" key="2">
    <source>
        <dbReference type="Proteomes" id="UP000654482"/>
    </source>
</evidence>
<sequence length="59" mass="6810">MTVLVDRHLRGYVVLFQGTLSAESWLDLVPIRFVMFEEVNLADDSSDRAVWKLAQKNND</sequence>
<proteinExistence type="predicted"/>
<dbReference type="Proteomes" id="UP000654482">
    <property type="component" value="Unassembled WGS sequence"/>
</dbReference>
<comment type="caution">
    <text evidence="1">The sequence shown here is derived from an EMBL/GenBank/DDBJ whole genome shotgun (WGS) entry which is preliminary data.</text>
</comment>
<protein>
    <submittedName>
        <fullName evidence="1">Uncharacterized protein</fullName>
    </submittedName>
</protein>
<keyword evidence="2" id="KW-1185">Reference proteome</keyword>
<gene>
    <name evidence="1" type="ORF">IQ249_20285</name>
</gene>
<evidence type="ECO:0000313" key="1">
    <source>
        <dbReference type="EMBL" id="MBE9118237.1"/>
    </source>
</evidence>
<organism evidence="1 2">
    <name type="scientific">Lusitaniella coriacea LEGE 07157</name>
    <dbReference type="NCBI Taxonomy" id="945747"/>
    <lineage>
        <taxon>Bacteria</taxon>
        <taxon>Bacillati</taxon>
        <taxon>Cyanobacteriota</taxon>
        <taxon>Cyanophyceae</taxon>
        <taxon>Spirulinales</taxon>
        <taxon>Lusitaniellaceae</taxon>
        <taxon>Lusitaniella</taxon>
    </lineage>
</organism>
<dbReference type="AlphaFoldDB" id="A0A8J7DZ31"/>
<dbReference type="EMBL" id="JADEWZ010000041">
    <property type="protein sequence ID" value="MBE9118237.1"/>
    <property type="molecule type" value="Genomic_DNA"/>
</dbReference>
<dbReference type="RefSeq" id="WP_194031326.1">
    <property type="nucleotide sequence ID" value="NZ_JADEWZ010000041.1"/>
</dbReference>